<protein>
    <submittedName>
        <fullName evidence="1">Uncharacterized protein</fullName>
    </submittedName>
</protein>
<evidence type="ECO:0000313" key="1">
    <source>
        <dbReference type="EMBL" id="MEQ5844314.1"/>
    </source>
</evidence>
<name>A0ABV1LYE5_9BURK</name>
<keyword evidence="1" id="KW-0614">Plasmid</keyword>
<reference evidence="1 2" key="1">
    <citation type="journal article" date="2024" name="Chem. Sci.">
        <title>Discovery of a lagriamide polyketide by integrated genome mining, isotopic labeling, and untargeted metabolomics.</title>
        <authorList>
            <person name="Fergusson C.H."/>
            <person name="Saulog J."/>
            <person name="Paulo B.S."/>
            <person name="Wilson D.M."/>
            <person name="Liu D.Y."/>
            <person name="Morehouse N.J."/>
            <person name="Waterworth S."/>
            <person name="Barkei J."/>
            <person name="Gray C.A."/>
            <person name="Kwan J.C."/>
            <person name="Eustaquio A.S."/>
            <person name="Linington R.G."/>
        </authorList>
    </citation>
    <scope>NUCLEOTIDE SEQUENCE [LARGE SCALE GENOMIC DNA]</scope>
    <source>
        <strain evidence="1 2">RL17-338-BIF-B</strain>
    </source>
</reference>
<organism evidence="1 2">
    <name type="scientific">Paraburkholderia acidicola</name>
    <dbReference type="NCBI Taxonomy" id="1912599"/>
    <lineage>
        <taxon>Bacteria</taxon>
        <taxon>Pseudomonadati</taxon>
        <taxon>Pseudomonadota</taxon>
        <taxon>Betaproteobacteria</taxon>
        <taxon>Burkholderiales</taxon>
        <taxon>Burkholderiaceae</taxon>
        <taxon>Paraburkholderia</taxon>
    </lineage>
</organism>
<proteinExistence type="predicted"/>
<accession>A0ABV1LYE5</accession>
<dbReference type="RefSeq" id="WP_349545913.1">
    <property type="nucleotide sequence ID" value="NZ_JAOALG010000003.1"/>
</dbReference>
<comment type="caution">
    <text evidence="1">The sequence shown here is derived from an EMBL/GenBank/DDBJ whole genome shotgun (WGS) entry which is preliminary data.</text>
</comment>
<evidence type="ECO:0000313" key="2">
    <source>
        <dbReference type="Proteomes" id="UP001469089"/>
    </source>
</evidence>
<gene>
    <name evidence="1" type="ORF">N0A02_33170</name>
</gene>
<dbReference type="Proteomes" id="UP001469089">
    <property type="component" value="Unassembled WGS sequence"/>
</dbReference>
<keyword evidence="2" id="KW-1185">Reference proteome</keyword>
<dbReference type="EMBL" id="JAOALG010000003">
    <property type="protein sequence ID" value="MEQ5844314.1"/>
    <property type="molecule type" value="Genomic_DNA"/>
</dbReference>
<sequence>MNRLSSTSAVTVAARSTPPRVGTTHTYVLNGAQLRDILVDGRWVTFQVAGVASVQPK</sequence>
<geneLocation type="plasmid" evidence="1">
    <name>pl1</name>
</geneLocation>